<dbReference type="InterPro" id="IPR055273">
    <property type="entry name" value="CBG09102/CBG15751-like_dom"/>
</dbReference>
<feature type="transmembrane region" description="Helical" evidence="2">
    <location>
        <begin position="426"/>
        <end position="452"/>
    </location>
</feature>
<comment type="caution">
    <text evidence="3">The sequence shown here is derived from an EMBL/GenBank/DDBJ whole genome shotgun (WGS) entry which is preliminary data.</text>
</comment>
<sequence>MQFEFPLSTGIYPEIKPKSFYPLPDEWHKCGAQKVKSTNPAYPDESIDITVPCPPVPSRYLKAQTPRKVSPLFNVFTCSTINETIYYENDTICNDNQGFEITTEDLNGTFIFFNEPVNFKMLDDDEYIIRYPMENGLLRIPQLNSGRVVRPKRDSLSFNWHVFDNQINFNRKITMTECGSTCDSGQIFKFVMNDGPYAIHFYMNPKVFTYITICFSPENFDNPELLPTCDLYNAVTIVPRSNLIIWPYRVRPATLRFGMRPEDYEMESYDDMAHAVPFTFALIDTDPSNPGTKYRFVIENAFYEYTESETGEFNFTLAHKLLVKFSADDALASKFGIVSKDIKSGYLVQTKIYDENLSSTEGPTTTESTTIETTTTDMTTETTTTTMAPVVAAIVSDHVADFAGSPDGLKKIEEAALEAEETTTDWLLVAIPLGFVIGTLLVVVFGGLILFVMRRTFYSVWYDALSEIEMILEEGGVPPGTGSGTPGSGSGTPGSGSGTPVKGSGTPLKGSGTPVKGSGTPVKRSGTAVKGSGTRVALSKESKASISQENESKDNVSKENGAKDNVSKENGANENVSKENGAKEPPSKEMVSNEMAPKENGSKEMVAQDLNQKSQYAV</sequence>
<dbReference type="Proteomes" id="UP000494206">
    <property type="component" value="Unassembled WGS sequence"/>
</dbReference>
<evidence type="ECO:0000313" key="4">
    <source>
        <dbReference type="Proteomes" id="UP000494206"/>
    </source>
</evidence>
<proteinExistence type="predicted"/>
<name>A0A8S1EST6_9PELO</name>
<dbReference type="EMBL" id="CADEPM010000003">
    <property type="protein sequence ID" value="CAB3403147.1"/>
    <property type="molecule type" value="Genomic_DNA"/>
</dbReference>
<protein>
    <submittedName>
        <fullName evidence="3">Uncharacterized protein</fullName>
    </submittedName>
</protein>
<feature type="region of interest" description="Disordered" evidence="1">
    <location>
        <begin position="476"/>
        <end position="618"/>
    </location>
</feature>
<organism evidence="3 4">
    <name type="scientific">Caenorhabditis bovis</name>
    <dbReference type="NCBI Taxonomy" id="2654633"/>
    <lineage>
        <taxon>Eukaryota</taxon>
        <taxon>Metazoa</taxon>
        <taxon>Ecdysozoa</taxon>
        <taxon>Nematoda</taxon>
        <taxon>Chromadorea</taxon>
        <taxon>Rhabditida</taxon>
        <taxon>Rhabditina</taxon>
        <taxon>Rhabditomorpha</taxon>
        <taxon>Rhabditoidea</taxon>
        <taxon>Rhabditidae</taxon>
        <taxon>Peloderinae</taxon>
        <taxon>Caenorhabditis</taxon>
    </lineage>
</organism>
<feature type="compositionally biased region" description="Basic and acidic residues" evidence="1">
    <location>
        <begin position="550"/>
        <end position="567"/>
    </location>
</feature>
<feature type="compositionally biased region" description="Gly residues" evidence="1">
    <location>
        <begin position="477"/>
        <end position="497"/>
    </location>
</feature>
<keyword evidence="2" id="KW-0812">Transmembrane</keyword>
<keyword evidence="2" id="KW-0472">Membrane</keyword>
<keyword evidence="4" id="KW-1185">Reference proteome</keyword>
<reference evidence="3 4" key="1">
    <citation type="submission" date="2020-04" db="EMBL/GenBank/DDBJ databases">
        <authorList>
            <person name="Laetsch R D."/>
            <person name="Stevens L."/>
            <person name="Kumar S."/>
            <person name="Blaxter L. M."/>
        </authorList>
    </citation>
    <scope>NUCLEOTIDE SEQUENCE [LARGE SCALE GENOMIC DNA]</scope>
</reference>
<keyword evidence="2" id="KW-1133">Transmembrane helix</keyword>
<feature type="compositionally biased region" description="Basic and acidic residues" evidence="1">
    <location>
        <begin position="576"/>
        <end position="587"/>
    </location>
</feature>
<dbReference type="PANTHER" id="PTHR40314:SF1">
    <property type="entry name" value="ENDO_EXONUCLEASE_PHOSPHATASE DOMAIN-CONTAINING PROTEIN"/>
    <property type="match status" value="1"/>
</dbReference>
<dbReference type="AlphaFoldDB" id="A0A8S1EST6"/>
<dbReference type="PANTHER" id="PTHR40314">
    <property type="entry name" value="PROTEIN CBG09102-RELATED"/>
    <property type="match status" value="1"/>
</dbReference>
<gene>
    <name evidence="3" type="ORF">CBOVIS_LOCUS5660</name>
</gene>
<feature type="compositionally biased region" description="Polar residues" evidence="1">
    <location>
        <begin position="609"/>
        <end position="618"/>
    </location>
</feature>
<evidence type="ECO:0000256" key="1">
    <source>
        <dbReference type="SAM" id="MobiDB-lite"/>
    </source>
</evidence>
<accession>A0A8S1EST6</accession>
<feature type="compositionally biased region" description="Low complexity" evidence="1">
    <location>
        <begin position="498"/>
        <end position="507"/>
    </location>
</feature>
<evidence type="ECO:0000256" key="2">
    <source>
        <dbReference type="SAM" id="Phobius"/>
    </source>
</evidence>
<evidence type="ECO:0000313" key="3">
    <source>
        <dbReference type="EMBL" id="CAB3403147.1"/>
    </source>
</evidence>